<dbReference type="NCBIfam" id="TIGR01331">
    <property type="entry name" value="bisphos_cysQ"/>
    <property type="match status" value="1"/>
</dbReference>
<name>A0A1J5REE1_9ZZZZ</name>
<dbReference type="EMBL" id="MLJW01000185">
    <property type="protein sequence ID" value="OIQ94472.1"/>
    <property type="molecule type" value="Genomic_DNA"/>
</dbReference>
<dbReference type="Pfam" id="PF00459">
    <property type="entry name" value="Inositol_P"/>
    <property type="match status" value="1"/>
</dbReference>
<reference evidence="6" key="1">
    <citation type="submission" date="2016-10" db="EMBL/GenBank/DDBJ databases">
        <title>Sequence of Gallionella enrichment culture.</title>
        <authorList>
            <person name="Poehlein A."/>
            <person name="Muehling M."/>
            <person name="Daniel R."/>
        </authorList>
    </citation>
    <scope>NUCLEOTIDE SEQUENCE</scope>
</reference>
<dbReference type="InterPro" id="IPR006240">
    <property type="entry name" value="CysQ"/>
</dbReference>
<dbReference type="EC" id="3.1.3.7" evidence="6"/>
<dbReference type="AlphaFoldDB" id="A0A1J5REE1"/>
<keyword evidence="5" id="KW-0472">Membrane</keyword>
<comment type="similarity">
    <text evidence="1">Belongs to the inositol monophosphatase superfamily. CysQ family.</text>
</comment>
<evidence type="ECO:0000256" key="4">
    <source>
        <dbReference type="ARBA" id="ARBA00022801"/>
    </source>
</evidence>
<keyword evidence="4 6" id="KW-0378">Hydrolase</keyword>
<evidence type="ECO:0000256" key="3">
    <source>
        <dbReference type="ARBA" id="ARBA00022519"/>
    </source>
</evidence>
<dbReference type="PANTHER" id="PTHR43028">
    <property type="entry name" value="3'(2'),5'-BISPHOSPHATE NUCLEOTIDASE 1"/>
    <property type="match status" value="1"/>
</dbReference>
<evidence type="ECO:0000256" key="1">
    <source>
        <dbReference type="ARBA" id="ARBA00005289"/>
    </source>
</evidence>
<dbReference type="GO" id="GO:0008441">
    <property type="term" value="F:3'(2'),5'-bisphosphate nucleotidase activity"/>
    <property type="evidence" value="ECO:0007669"/>
    <property type="project" value="UniProtKB-EC"/>
</dbReference>
<dbReference type="GO" id="GO:0000103">
    <property type="term" value="P:sulfate assimilation"/>
    <property type="evidence" value="ECO:0007669"/>
    <property type="project" value="TreeGrafter"/>
</dbReference>
<keyword evidence="2" id="KW-1003">Cell membrane</keyword>
<sequence>MTDHTALLPALGLLARRAGAAILEVYQTDFTVRNKDDASPVTEADLRAEAIILAGLAELTPDIPVVSEEAAAAGARFDVSQGRFWLVDPLDGTKEFVARNGEFTVNIGLIENGVPVMGALFAPVPNRLFLAAPGRATVEDQGAPPRPIAVRPPPEAGLVVLSSRSHRDSERFDTFIAPLPVAALRRSGSSLKFALVAAGEADLYPRFGRTMEWDTAAGHAILRAAGGCMTLPDGSPLRYGKEGFLNPSVVAWGAPRPGRILKEAD</sequence>
<dbReference type="Gene3D" id="3.40.190.80">
    <property type="match status" value="1"/>
</dbReference>
<dbReference type="InterPro" id="IPR020550">
    <property type="entry name" value="Inositol_monophosphatase_CS"/>
</dbReference>
<dbReference type="GO" id="GO:0000287">
    <property type="term" value="F:magnesium ion binding"/>
    <property type="evidence" value="ECO:0007669"/>
    <property type="project" value="InterPro"/>
</dbReference>
<dbReference type="InterPro" id="IPR050725">
    <property type="entry name" value="CysQ/Inositol_MonoPase"/>
</dbReference>
<dbReference type="PROSITE" id="PS00630">
    <property type="entry name" value="IMP_2"/>
    <property type="match status" value="1"/>
</dbReference>
<organism evidence="6">
    <name type="scientific">mine drainage metagenome</name>
    <dbReference type="NCBI Taxonomy" id="410659"/>
    <lineage>
        <taxon>unclassified sequences</taxon>
        <taxon>metagenomes</taxon>
        <taxon>ecological metagenomes</taxon>
    </lineage>
</organism>
<dbReference type="Gene3D" id="3.30.540.10">
    <property type="entry name" value="Fructose-1,6-Bisphosphatase, subunit A, domain 1"/>
    <property type="match status" value="1"/>
</dbReference>
<dbReference type="GO" id="GO:0046854">
    <property type="term" value="P:phosphatidylinositol phosphate biosynthetic process"/>
    <property type="evidence" value="ECO:0007669"/>
    <property type="project" value="InterPro"/>
</dbReference>
<dbReference type="CDD" id="cd01638">
    <property type="entry name" value="CysQ"/>
    <property type="match status" value="1"/>
</dbReference>
<dbReference type="InterPro" id="IPR000760">
    <property type="entry name" value="Inositol_monophosphatase-like"/>
</dbReference>
<evidence type="ECO:0000256" key="2">
    <source>
        <dbReference type="ARBA" id="ARBA00022475"/>
    </source>
</evidence>
<protein>
    <submittedName>
        <fullName evidence="6">3'(2'),5'-bisphosphate nucleotidase CysQ</fullName>
        <ecNumber evidence="6">3.1.3.7</ecNumber>
    </submittedName>
</protein>
<dbReference type="HAMAP" id="MF_02095">
    <property type="entry name" value="CysQ"/>
    <property type="match status" value="1"/>
</dbReference>
<dbReference type="PRINTS" id="PR00377">
    <property type="entry name" value="IMPHPHTASES"/>
</dbReference>
<dbReference type="GO" id="GO:0050427">
    <property type="term" value="P:3'-phosphoadenosine 5'-phosphosulfate metabolic process"/>
    <property type="evidence" value="ECO:0007669"/>
    <property type="project" value="TreeGrafter"/>
</dbReference>
<evidence type="ECO:0000313" key="6">
    <source>
        <dbReference type="EMBL" id="OIQ94472.1"/>
    </source>
</evidence>
<keyword evidence="3" id="KW-0997">Cell inner membrane</keyword>
<evidence type="ECO:0000256" key="5">
    <source>
        <dbReference type="ARBA" id="ARBA00023136"/>
    </source>
</evidence>
<gene>
    <name evidence="6" type="primary">cysQ_2</name>
    <name evidence="6" type="ORF">GALL_235220</name>
</gene>
<accession>A0A1J5REE1</accession>
<comment type="caution">
    <text evidence="6">The sequence shown here is derived from an EMBL/GenBank/DDBJ whole genome shotgun (WGS) entry which is preliminary data.</text>
</comment>
<dbReference type="PANTHER" id="PTHR43028:SF5">
    <property type="entry name" value="3'(2'),5'-BISPHOSPHATE NUCLEOTIDASE 1"/>
    <property type="match status" value="1"/>
</dbReference>
<dbReference type="SUPFAM" id="SSF56655">
    <property type="entry name" value="Carbohydrate phosphatase"/>
    <property type="match status" value="1"/>
</dbReference>
<proteinExistence type="inferred from homology"/>